<dbReference type="OrthoDB" id="9777645at2"/>
<dbReference type="EMBL" id="FOGB01000004">
    <property type="protein sequence ID" value="SEQ50160.1"/>
    <property type="molecule type" value="Genomic_DNA"/>
</dbReference>
<dbReference type="Proteomes" id="UP000198749">
    <property type="component" value="Unassembled WGS sequence"/>
</dbReference>
<name>A0A1H9GJA8_9GAMM</name>
<organism evidence="1 2">
    <name type="scientific">Amphritea atlantica</name>
    <dbReference type="NCBI Taxonomy" id="355243"/>
    <lineage>
        <taxon>Bacteria</taxon>
        <taxon>Pseudomonadati</taxon>
        <taxon>Pseudomonadota</taxon>
        <taxon>Gammaproteobacteria</taxon>
        <taxon>Oceanospirillales</taxon>
        <taxon>Oceanospirillaceae</taxon>
        <taxon>Amphritea</taxon>
    </lineage>
</organism>
<accession>A0A1H9GJA8</accession>
<dbReference type="InterPro" id="IPR007413">
    <property type="entry name" value="YcjX-like"/>
</dbReference>
<evidence type="ECO:0008006" key="3">
    <source>
        <dbReference type="Google" id="ProtNLM"/>
    </source>
</evidence>
<proteinExistence type="predicted"/>
<evidence type="ECO:0000313" key="2">
    <source>
        <dbReference type="Proteomes" id="UP000198749"/>
    </source>
</evidence>
<dbReference type="SUPFAM" id="SSF52540">
    <property type="entry name" value="P-loop containing nucleoside triphosphate hydrolases"/>
    <property type="match status" value="1"/>
</dbReference>
<dbReference type="RefSeq" id="WP_091356630.1">
    <property type="nucleotide sequence ID" value="NZ_AP025284.1"/>
</dbReference>
<dbReference type="PANTHER" id="PTHR38605">
    <property type="entry name" value="ATPASE-RELATED"/>
    <property type="match status" value="1"/>
</dbReference>
<dbReference type="AlphaFoldDB" id="A0A1H9GJA8"/>
<keyword evidence="2" id="KW-1185">Reference proteome</keyword>
<evidence type="ECO:0000313" key="1">
    <source>
        <dbReference type="EMBL" id="SEQ50160.1"/>
    </source>
</evidence>
<dbReference type="PANTHER" id="PTHR38605:SF1">
    <property type="entry name" value="ATPASE"/>
    <property type="match status" value="1"/>
</dbReference>
<dbReference type="Pfam" id="PF04317">
    <property type="entry name" value="DUF463"/>
    <property type="match status" value="1"/>
</dbReference>
<dbReference type="InterPro" id="IPR027417">
    <property type="entry name" value="P-loop_NTPase"/>
</dbReference>
<gene>
    <name evidence="1" type="ORF">SAMN03080615_01714</name>
</gene>
<sequence>MSNNGQSDYLKKLHHVTDDAKTLINRAIQNRVCIGITGLSRSGKSTFITSLINQLKQHGAKNSRLGGFSPWLKKRIIQVTEHPLENRYLPRFDYEQAVDSLSGSSPQWPVPTRDISGVLLEIKLADQGWFGRKTSKSVFIELRDYPGEWLVDLPLLKMSFRDWCVLVEKQLSRAPRSGFSDNPQASLKQLDPFADYNPATIETQRAIYIDFLHACKKQSPPLTIIQPGRFIEPGTQAGHPALHFVPLIACAGYSEAQLQSAGKNSNFKQLEAIFERYKSDIVKPFFKEFIEPIDRQVVLVDVLNVLHGGEPYLHEMMHALEAIGESFEYNGGLFRSRIEKVLYAATKVDQVVSQDHDNVRHLLSCIVRKSLERIQGAQADLRVEAVASVRSSHAQTQGNEEILKGISTEGEAIGFVNPRIPDHIPSEAEFAAFIDWKLPELKPPKGIRAHQDQAIPHIRMDEVLHNLMGDICR</sequence>
<dbReference type="PIRSF" id="PIRSF019381">
    <property type="entry name" value="YcjX"/>
    <property type="match status" value="1"/>
</dbReference>
<reference evidence="2" key="1">
    <citation type="submission" date="2016-10" db="EMBL/GenBank/DDBJ databases">
        <authorList>
            <person name="Varghese N."/>
            <person name="Submissions S."/>
        </authorList>
    </citation>
    <scope>NUCLEOTIDE SEQUENCE [LARGE SCALE GENOMIC DNA]</scope>
    <source>
        <strain evidence="2">DSM 18887</strain>
    </source>
</reference>
<dbReference type="STRING" id="355243.SAMN03080615_01714"/>
<protein>
    <recommendedName>
        <fullName evidence="3">YcjX family protein</fullName>
    </recommendedName>
</protein>
<dbReference type="Gene3D" id="3.40.50.300">
    <property type="entry name" value="P-loop containing nucleotide triphosphate hydrolases"/>
    <property type="match status" value="1"/>
</dbReference>